<dbReference type="PANTHER" id="PTHR38776">
    <property type="entry name" value="MLTA-INTERACTING PROTEIN-RELATED"/>
    <property type="match status" value="1"/>
</dbReference>
<gene>
    <name evidence="7" type="ORF">CWS31_011735</name>
</gene>
<keyword evidence="3 6" id="KW-0732">Signal</keyword>
<evidence type="ECO:0000313" key="8">
    <source>
        <dbReference type="Proteomes" id="UP000815846"/>
    </source>
</evidence>
<accession>A0ABY3MVA1</accession>
<evidence type="ECO:0000256" key="5">
    <source>
        <dbReference type="ARBA" id="ARBA00023237"/>
    </source>
</evidence>
<comment type="similarity">
    <text evidence="2">Belongs to the MipA/OmpV family.</text>
</comment>
<reference evidence="7 8" key="1">
    <citation type="submission" date="2019-08" db="EMBL/GenBank/DDBJ databases">
        <title>Microbe sample from Colwellia echini.</title>
        <authorList>
            <person name="Christiansen L."/>
            <person name="Pathiraja D."/>
            <person name="Schultz-Johansen M."/>
            <person name="Choi I.-G."/>
            <person name="Stougaard P."/>
        </authorList>
    </citation>
    <scope>NUCLEOTIDE SEQUENCE [LARGE SCALE GENOMIC DNA]</scope>
    <source>
        <strain evidence="7 8">A3</strain>
    </source>
</reference>
<comment type="caution">
    <text evidence="7">The sequence shown here is derived from an EMBL/GenBank/DDBJ whole genome shotgun (WGS) entry which is preliminary data.</text>
</comment>
<evidence type="ECO:0000256" key="1">
    <source>
        <dbReference type="ARBA" id="ARBA00004442"/>
    </source>
</evidence>
<evidence type="ECO:0000256" key="3">
    <source>
        <dbReference type="ARBA" id="ARBA00022729"/>
    </source>
</evidence>
<sequence>MKFYSIFLLIALLSSTAFAEQNRGDARERIEPNGLLYGFGLGIVQEIYKGYDYKVIPLPIIGYRGENFRILGPFVSYDAFQVYDIKLSLQAAPRFQGFDDSDSYIFENMAPRKFSMDAGFGLNYQKSDWKISFSGMYDVLGRSNGFEATANLSRVIRRGPLFFEPKVSVSYLDAKNVNYYYGVKANEVNPYTYQYQGESTVNTAIGISISTPILWGGFTQIAFDYTWFGAGISDSPLVDDDKNLSSRLLFSKFF</sequence>
<dbReference type="EMBL" id="PJAI02000013">
    <property type="protein sequence ID" value="TYK65136.1"/>
    <property type="molecule type" value="Genomic_DNA"/>
</dbReference>
<organism evidence="7 8">
    <name type="scientific">Colwellia echini</name>
    <dbReference type="NCBI Taxonomy" id="1982103"/>
    <lineage>
        <taxon>Bacteria</taxon>
        <taxon>Pseudomonadati</taxon>
        <taxon>Pseudomonadota</taxon>
        <taxon>Gammaproteobacteria</taxon>
        <taxon>Alteromonadales</taxon>
        <taxon>Colwelliaceae</taxon>
        <taxon>Colwellia</taxon>
    </lineage>
</organism>
<evidence type="ECO:0000313" key="7">
    <source>
        <dbReference type="EMBL" id="TYK65136.1"/>
    </source>
</evidence>
<proteinExistence type="inferred from homology"/>
<dbReference type="PANTHER" id="PTHR38776:SF1">
    <property type="entry name" value="MLTA-INTERACTING PROTEIN-RELATED"/>
    <property type="match status" value="1"/>
</dbReference>
<evidence type="ECO:0000256" key="4">
    <source>
        <dbReference type="ARBA" id="ARBA00023136"/>
    </source>
</evidence>
<keyword evidence="8" id="KW-1185">Reference proteome</keyword>
<dbReference type="InterPro" id="IPR010583">
    <property type="entry name" value="MipA"/>
</dbReference>
<evidence type="ECO:0000256" key="2">
    <source>
        <dbReference type="ARBA" id="ARBA00005722"/>
    </source>
</evidence>
<feature type="chain" id="PRO_5045188708" evidence="6">
    <location>
        <begin position="20"/>
        <end position="254"/>
    </location>
</feature>
<keyword evidence="4" id="KW-0472">Membrane</keyword>
<dbReference type="Pfam" id="PF06629">
    <property type="entry name" value="MipA"/>
    <property type="match status" value="1"/>
</dbReference>
<name>A0ABY3MVA1_9GAMM</name>
<dbReference type="RefSeq" id="WP_101342527.1">
    <property type="nucleotide sequence ID" value="NZ_PJAI02000013.1"/>
</dbReference>
<keyword evidence="5" id="KW-0998">Cell outer membrane</keyword>
<comment type="subcellular location">
    <subcellularLocation>
        <location evidence="1">Cell outer membrane</location>
    </subcellularLocation>
</comment>
<evidence type="ECO:0000256" key="6">
    <source>
        <dbReference type="SAM" id="SignalP"/>
    </source>
</evidence>
<protein>
    <submittedName>
        <fullName evidence="7">MipA/OmpV family protein</fullName>
    </submittedName>
</protein>
<feature type="signal peptide" evidence="6">
    <location>
        <begin position="1"/>
        <end position="19"/>
    </location>
</feature>
<dbReference type="Proteomes" id="UP000815846">
    <property type="component" value="Unassembled WGS sequence"/>
</dbReference>